<organism evidence="1 2">
    <name type="scientific">Paraburkholderia podalyriae</name>
    <dbReference type="NCBI Taxonomy" id="1938811"/>
    <lineage>
        <taxon>Bacteria</taxon>
        <taxon>Pseudomonadati</taxon>
        <taxon>Pseudomonadota</taxon>
        <taxon>Betaproteobacteria</taxon>
        <taxon>Burkholderiales</taxon>
        <taxon>Burkholderiaceae</taxon>
        <taxon>Paraburkholderia</taxon>
    </lineage>
</organism>
<comment type="caution">
    <text evidence="1">The sequence shown here is derived from an EMBL/GenBank/DDBJ whole genome shotgun (WGS) entry which is preliminary data.</text>
</comment>
<gene>
    <name evidence="1" type="ORF">F6X42_13290</name>
</gene>
<proteinExistence type="predicted"/>
<accession>A0ABR7PMD6</accession>
<sequence>MRTYEYHGFTIEVTVETDFTLRPARRAAVRTHYAAVVHVYQADNAIATFCPLRFDAAGGRPFDSEADALMGGYSAARRVVDDLFARAADAADSALSALTSSKALR</sequence>
<evidence type="ECO:0000313" key="2">
    <source>
        <dbReference type="Proteomes" id="UP000736373"/>
    </source>
</evidence>
<dbReference type="RefSeq" id="WP_187634624.1">
    <property type="nucleotide sequence ID" value="NZ_VZQQ01000009.1"/>
</dbReference>
<reference evidence="1 2" key="1">
    <citation type="submission" date="2019-09" db="EMBL/GenBank/DDBJ databases">
        <title>Paraburkholderia podalyriae sp. nov., A South African Podalyria-associated rhizobium.</title>
        <authorList>
            <person name="Mavima L."/>
            <person name="Beukes C.W."/>
            <person name="Palmer M."/>
            <person name="De Meyer S.E."/>
            <person name="James E.K."/>
            <person name="Maluk M."/>
            <person name="Avontuur J.R."/>
            <person name="Chan W.Y."/>
            <person name="Venter S.N."/>
            <person name="Steenkamp E.T."/>
        </authorList>
    </citation>
    <scope>NUCLEOTIDE SEQUENCE [LARGE SCALE GENOMIC DNA]</scope>
    <source>
        <strain evidence="1 2">WC7.3b</strain>
    </source>
</reference>
<dbReference type="Proteomes" id="UP000736373">
    <property type="component" value="Unassembled WGS sequence"/>
</dbReference>
<keyword evidence="2" id="KW-1185">Reference proteome</keyword>
<name>A0ABR7PMD6_9BURK</name>
<protein>
    <submittedName>
        <fullName evidence="1">Uncharacterized protein</fullName>
    </submittedName>
</protein>
<evidence type="ECO:0000313" key="1">
    <source>
        <dbReference type="EMBL" id="MBC8747543.1"/>
    </source>
</evidence>
<dbReference type="EMBL" id="VZQQ01000009">
    <property type="protein sequence ID" value="MBC8747543.1"/>
    <property type="molecule type" value="Genomic_DNA"/>
</dbReference>